<gene>
    <name evidence="3" type="ORF">CO058_02580</name>
</gene>
<dbReference type="AlphaFoldDB" id="A0A2M8ELL6"/>
<keyword evidence="1" id="KW-0238">DNA-binding</keyword>
<dbReference type="InterPro" id="IPR037914">
    <property type="entry name" value="SpoVT-AbrB_sf"/>
</dbReference>
<feature type="domain" description="SpoVT-AbrB" evidence="2">
    <location>
        <begin position="7"/>
        <end position="53"/>
    </location>
</feature>
<dbReference type="GO" id="GO:0003677">
    <property type="term" value="F:DNA binding"/>
    <property type="evidence" value="ECO:0007669"/>
    <property type="project" value="UniProtKB-UniRule"/>
</dbReference>
<dbReference type="Proteomes" id="UP000229756">
    <property type="component" value="Unassembled WGS sequence"/>
</dbReference>
<proteinExistence type="predicted"/>
<dbReference type="Pfam" id="PF04014">
    <property type="entry name" value="MazE_antitoxin"/>
    <property type="match status" value="1"/>
</dbReference>
<evidence type="ECO:0000313" key="3">
    <source>
        <dbReference type="EMBL" id="PJC23621.1"/>
    </source>
</evidence>
<dbReference type="SMART" id="SM00966">
    <property type="entry name" value="SpoVT_AbrB"/>
    <property type="match status" value="1"/>
</dbReference>
<name>A0A2M8ELL6_UNCKA</name>
<dbReference type="EMBL" id="PFSJ01000019">
    <property type="protein sequence ID" value="PJC23621.1"/>
    <property type="molecule type" value="Genomic_DNA"/>
</dbReference>
<organism evidence="3 4">
    <name type="scientific">candidate division WWE3 bacterium CG_4_9_14_0_2_um_filter_35_11</name>
    <dbReference type="NCBI Taxonomy" id="1975077"/>
    <lineage>
        <taxon>Bacteria</taxon>
        <taxon>Katanobacteria</taxon>
    </lineage>
</organism>
<sequence>MKKVKTSYVSKISSKGQITLPVVVRDALRVKSGDVVVYSIEDDGAVVLTSSKYSLDDVYGILPPLEKLLTVEEMVKIAKDYKSSKETQ</sequence>
<evidence type="ECO:0000256" key="1">
    <source>
        <dbReference type="PROSITE-ProRule" id="PRU01076"/>
    </source>
</evidence>
<evidence type="ECO:0000259" key="2">
    <source>
        <dbReference type="PROSITE" id="PS51740"/>
    </source>
</evidence>
<reference evidence="4" key="1">
    <citation type="submission" date="2017-09" db="EMBL/GenBank/DDBJ databases">
        <title>Depth-based differentiation of microbial function through sediment-hosted aquifers and enrichment of novel symbionts in the deep terrestrial subsurface.</title>
        <authorList>
            <person name="Probst A.J."/>
            <person name="Ladd B."/>
            <person name="Jarett J.K."/>
            <person name="Geller-Mcgrath D.E."/>
            <person name="Sieber C.M.K."/>
            <person name="Emerson J.B."/>
            <person name="Anantharaman K."/>
            <person name="Thomas B.C."/>
            <person name="Malmstrom R."/>
            <person name="Stieglmeier M."/>
            <person name="Klingl A."/>
            <person name="Woyke T."/>
            <person name="Ryan C.M."/>
            <person name="Banfield J.F."/>
        </authorList>
    </citation>
    <scope>NUCLEOTIDE SEQUENCE [LARGE SCALE GENOMIC DNA]</scope>
</reference>
<dbReference type="PROSITE" id="PS51740">
    <property type="entry name" value="SPOVT_ABRB"/>
    <property type="match status" value="1"/>
</dbReference>
<evidence type="ECO:0000313" key="4">
    <source>
        <dbReference type="Proteomes" id="UP000229756"/>
    </source>
</evidence>
<comment type="caution">
    <text evidence="3">The sequence shown here is derived from an EMBL/GenBank/DDBJ whole genome shotgun (WGS) entry which is preliminary data.</text>
</comment>
<protein>
    <recommendedName>
        <fullName evidence="2">SpoVT-AbrB domain-containing protein</fullName>
    </recommendedName>
</protein>
<dbReference type="SUPFAM" id="SSF89447">
    <property type="entry name" value="AbrB/MazE/MraZ-like"/>
    <property type="match status" value="1"/>
</dbReference>
<dbReference type="NCBIfam" id="TIGR01439">
    <property type="entry name" value="lp_hng_hel_AbrB"/>
    <property type="match status" value="1"/>
</dbReference>
<dbReference type="InterPro" id="IPR007159">
    <property type="entry name" value="SpoVT-AbrB_dom"/>
</dbReference>
<accession>A0A2M8ELL6</accession>
<dbReference type="Gene3D" id="2.10.260.10">
    <property type="match status" value="1"/>
</dbReference>